<proteinExistence type="inferred from homology"/>
<dbReference type="InterPro" id="IPR032640">
    <property type="entry name" value="AMPK1_CBM"/>
</dbReference>
<name>A0A9W7AHA9_9STRA</name>
<dbReference type="Gene3D" id="6.20.250.60">
    <property type="match status" value="1"/>
</dbReference>
<dbReference type="PANTHER" id="PTHR10343">
    <property type="entry name" value="5'-AMP-ACTIVATED PROTEIN KINASE , BETA SUBUNIT"/>
    <property type="match status" value="1"/>
</dbReference>
<dbReference type="EMBL" id="BRXZ01001303">
    <property type="protein sequence ID" value="GMH67750.1"/>
    <property type="molecule type" value="Genomic_DNA"/>
</dbReference>
<dbReference type="InterPro" id="IPR014756">
    <property type="entry name" value="Ig_E-set"/>
</dbReference>
<comment type="similarity">
    <text evidence="1">Belongs to the 5'-AMP-activated protein kinase beta subunit family.</text>
</comment>
<dbReference type="Proteomes" id="UP001165082">
    <property type="component" value="Unassembled WGS sequence"/>
</dbReference>
<dbReference type="InterPro" id="IPR050827">
    <property type="entry name" value="CRP1_MDG1_kinase"/>
</dbReference>
<dbReference type="InterPro" id="IPR006828">
    <property type="entry name" value="ASC_dom"/>
</dbReference>
<dbReference type="GO" id="GO:0005737">
    <property type="term" value="C:cytoplasm"/>
    <property type="evidence" value="ECO:0007669"/>
    <property type="project" value="TreeGrafter"/>
</dbReference>
<comment type="caution">
    <text evidence="4">The sequence shown here is derived from an EMBL/GenBank/DDBJ whole genome shotgun (WGS) entry which is preliminary data.</text>
</comment>
<dbReference type="SUPFAM" id="SSF160219">
    <property type="entry name" value="AMPKBI-like"/>
    <property type="match status" value="1"/>
</dbReference>
<sequence>MGNVPSDGSSSAKPPSSAQKSAAVNLAPPNFAGANTVPTVGSTGDDVMDVSMDVDMGNPLPYSGEGGGGGDGGEGEGEGAFSSDDTVPTVFRWEHGGRSVFVTGTFNGWSKQIPMHRSGNDFTYIHNLARGKHAFKFIVDDEWRFAPDQPTVADIEGRINNFIDVSDFVPFHGDSNFEEKTQGGSSSVDILRVGGGGEKEGEWSRKMPDIDEYTKEPPPLPPHLRHIILNKAPQLTDTASLPVPQHVALNHLYCTAIKDNMMVLGITQRHKGKFVTTVYYSTV</sequence>
<evidence type="ECO:0000256" key="1">
    <source>
        <dbReference type="ARBA" id="ARBA00010926"/>
    </source>
</evidence>
<evidence type="ECO:0000313" key="4">
    <source>
        <dbReference type="EMBL" id="GMH67750.1"/>
    </source>
</evidence>
<dbReference type="GO" id="GO:0019901">
    <property type="term" value="F:protein kinase binding"/>
    <property type="evidence" value="ECO:0007669"/>
    <property type="project" value="TreeGrafter"/>
</dbReference>
<dbReference type="PANTHER" id="PTHR10343:SF84">
    <property type="entry name" value="5'-AMP-ACTIVATED PROTEIN KINASE SUBUNIT BETA-1"/>
    <property type="match status" value="1"/>
</dbReference>
<dbReference type="InterPro" id="IPR037256">
    <property type="entry name" value="ASC_dom_sf"/>
</dbReference>
<feature type="domain" description="Association with the SNF1 complex (ASC)" evidence="3">
    <location>
        <begin position="196"/>
        <end position="283"/>
    </location>
</feature>
<dbReference type="GO" id="GO:0031588">
    <property type="term" value="C:nucleotide-activated protein kinase complex"/>
    <property type="evidence" value="ECO:0007669"/>
    <property type="project" value="TreeGrafter"/>
</dbReference>
<dbReference type="SUPFAM" id="SSF81296">
    <property type="entry name" value="E set domains"/>
    <property type="match status" value="1"/>
</dbReference>
<dbReference type="CDD" id="cd02859">
    <property type="entry name" value="E_set_AMPKbeta_like_N"/>
    <property type="match status" value="1"/>
</dbReference>
<dbReference type="Pfam" id="PF16561">
    <property type="entry name" value="AMPK1_CBM"/>
    <property type="match status" value="1"/>
</dbReference>
<feature type="compositionally biased region" description="Low complexity" evidence="2">
    <location>
        <begin position="9"/>
        <end position="23"/>
    </location>
</feature>
<organism evidence="4 5">
    <name type="scientific">Triparma retinervis</name>
    <dbReference type="NCBI Taxonomy" id="2557542"/>
    <lineage>
        <taxon>Eukaryota</taxon>
        <taxon>Sar</taxon>
        <taxon>Stramenopiles</taxon>
        <taxon>Ochrophyta</taxon>
        <taxon>Bolidophyceae</taxon>
        <taxon>Parmales</taxon>
        <taxon>Triparmaceae</taxon>
        <taxon>Triparma</taxon>
    </lineage>
</organism>
<dbReference type="SMART" id="SM01010">
    <property type="entry name" value="AMPKBI"/>
    <property type="match status" value="1"/>
</dbReference>
<reference evidence="4" key="1">
    <citation type="submission" date="2022-07" db="EMBL/GenBank/DDBJ databases">
        <title>Genome analysis of Parmales, a sister group of diatoms, reveals the evolutionary specialization of diatoms from phago-mixotrophs to photoautotrophs.</title>
        <authorList>
            <person name="Ban H."/>
            <person name="Sato S."/>
            <person name="Yoshikawa S."/>
            <person name="Kazumasa Y."/>
            <person name="Nakamura Y."/>
            <person name="Ichinomiya M."/>
            <person name="Saitoh K."/>
            <person name="Sato N."/>
            <person name="Blanc-Mathieu R."/>
            <person name="Endo H."/>
            <person name="Kuwata A."/>
            <person name="Ogata H."/>
        </authorList>
    </citation>
    <scope>NUCLEOTIDE SEQUENCE</scope>
</reference>
<keyword evidence="5" id="KW-1185">Reference proteome</keyword>
<feature type="region of interest" description="Disordered" evidence="2">
    <location>
        <begin position="1"/>
        <end position="84"/>
    </location>
</feature>
<evidence type="ECO:0000259" key="3">
    <source>
        <dbReference type="SMART" id="SM01010"/>
    </source>
</evidence>
<dbReference type="GO" id="GO:0005634">
    <property type="term" value="C:nucleus"/>
    <property type="evidence" value="ECO:0007669"/>
    <property type="project" value="TreeGrafter"/>
</dbReference>
<gene>
    <name evidence="4" type="ORF">TrRE_jg4829</name>
</gene>
<evidence type="ECO:0000256" key="2">
    <source>
        <dbReference type="SAM" id="MobiDB-lite"/>
    </source>
</evidence>
<dbReference type="Pfam" id="PF04739">
    <property type="entry name" value="AMPKBI"/>
    <property type="match status" value="1"/>
</dbReference>
<protein>
    <recommendedName>
        <fullName evidence="3">Association with the SNF1 complex (ASC) domain-containing protein</fullName>
    </recommendedName>
</protein>
<accession>A0A9W7AHA9</accession>
<dbReference type="InterPro" id="IPR013783">
    <property type="entry name" value="Ig-like_fold"/>
</dbReference>
<dbReference type="OrthoDB" id="531008at2759"/>
<dbReference type="AlphaFoldDB" id="A0A9W7AHA9"/>
<dbReference type="GO" id="GO:0007165">
    <property type="term" value="P:signal transduction"/>
    <property type="evidence" value="ECO:0007669"/>
    <property type="project" value="TreeGrafter"/>
</dbReference>
<evidence type="ECO:0000313" key="5">
    <source>
        <dbReference type="Proteomes" id="UP001165082"/>
    </source>
</evidence>
<dbReference type="Gene3D" id="2.60.40.10">
    <property type="entry name" value="Immunoglobulins"/>
    <property type="match status" value="1"/>
</dbReference>